<evidence type="ECO:0000313" key="2">
    <source>
        <dbReference type="Proteomes" id="UP001221757"/>
    </source>
</evidence>
<gene>
    <name evidence="1" type="ORF">B0H17DRAFT_1148874</name>
</gene>
<keyword evidence="2" id="KW-1185">Reference proteome</keyword>
<accession>A0AAD7C6U9</accession>
<dbReference type="AlphaFoldDB" id="A0AAD7C6U9"/>
<protein>
    <submittedName>
        <fullName evidence="1">Uncharacterized protein</fullName>
    </submittedName>
</protein>
<sequence>MSVGLLRGWLDRSVPSPLGDIPALGKPARPRYSAKVSTGSHIGIRMLRAFINSMVNASHPPQLLFSGNSVVRKLPVRSGPELYVRCVHFFCFDSPCTTVNGARRELARARTPQSKSASAVGGPGGRLFDSDSGHFAGISTQPFSCDQLRALSSDENITSAAYLGGTMFLVRKSPVRPRPEF</sequence>
<dbReference type="Proteomes" id="UP001221757">
    <property type="component" value="Unassembled WGS sequence"/>
</dbReference>
<evidence type="ECO:0000313" key="1">
    <source>
        <dbReference type="EMBL" id="KAJ7640920.1"/>
    </source>
</evidence>
<proteinExistence type="predicted"/>
<organism evidence="1 2">
    <name type="scientific">Mycena rosella</name>
    <name type="common">Pink bonnet</name>
    <name type="synonym">Agaricus rosellus</name>
    <dbReference type="NCBI Taxonomy" id="1033263"/>
    <lineage>
        <taxon>Eukaryota</taxon>
        <taxon>Fungi</taxon>
        <taxon>Dikarya</taxon>
        <taxon>Basidiomycota</taxon>
        <taxon>Agaricomycotina</taxon>
        <taxon>Agaricomycetes</taxon>
        <taxon>Agaricomycetidae</taxon>
        <taxon>Agaricales</taxon>
        <taxon>Marasmiineae</taxon>
        <taxon>Mycenaceae</taxon>
        <taxon>Mycena</taxon>
    </lineage>
</organism>
<name>A0AAD7C6U9_MYCRO</name>
<comment type="caution">
    <text evidence="1">The sequence shown here is derived from an EMBL/GenBank/DDBJ whole genome shotgun (WGS) entry which is preliminary data.</text>
</comment>
<reference evidence="1" key="1">
    <citation type="submission" date="2023-03" db="EMBL/GenBank/DDBJ databases">
        <title>Massive genome expansion in bonnet fungi (Mycena s.s.) driven by repeated elements and novel gene families across ecological guilds.</title>
        <authorList>
            <consortium name="Lawrence Berkeley National Laboratory"/>
            <person name="Harder C.B."/>
            <person name="Miyauchi S."/>
            <person name="Viragh M."/>
            <person name="Kuo A."/>
            <person name="Thoen E."/>
            <person name="Andreopoulos B."/>
            <person name="Lu D."/>
            <person name="Skrede I."/>
            <person name="Drula E."/>
            <person name="Henrissat B."/>
            <person name="Morin E."/>
            <person name="Kohler A."/>
            <person name="Barry K."/>
            <person name="LaButti K."/>
            <person name="Morin E."/>
            <person name="Salamov A."/>
            <person name="Lipzen A."/>
            <person name="Mereny Z."/>
            <person name="Hegedus B."/>
            <person name="Baldrian P."/>
            <person name="Stursova M."/>
            <person name="Weitz H."/>
            <person name="Taylor A."/>
            <person name="Grigoriev I.V."/>
            <person name="Nagy L.G."/>
            <person name="Martin F."/>
            <person name="Kauserud H."/>
        </authorList>
    </citation>
    <scope>NUCLEOTIDE SEQUENCE</scope>
    <source>
        <strain evidence="1">CBHHK067</strain>
    </source>
</reference>
<dbReference type="EMBL" id="JARKIE010000421">
    <property type="protein sequence ID" value="KAJ7640920.1"/>
    <property type="molecule type" value="Genomic_DNA"/>
</dbReference>